<dbReference type="EMBL" id="VFLP01000048">
    <property type="protein sequence ID" value="TRX91132.1"/>
    <property type="molecule type" value="Genomic_DNA"/>
</dbReference>
<gene>
    <name evidence="2" type="ORF">FHL15_007920</name>
</gene>
<name>A0A553HT48_9PEZI</name>
<dbReference type="AlphaFoldDB" id="A0A553HT48"/>
<dbReference type="Proteomes" id="UP000319160">
    <property type="component" value="Unassembled WGS sequence"/>
</dbReference>
<proteinExistence type="predicted"/>
<reference evidence="3" key="1">
    <citation type="submission" date="2019-06" db="EMBL/GenBank/DDBJ databases">
        <title>Draft genome sequence of the griseofulvin-producing fungus Xylaria cubensis strain G536.</title>
        <authorList>
            <person name="Mead M.E."/>
            <person name="Raja H.A."/>
            <person name="Steenwyk J.L."/>
            <person name="Knowles S.L."/>
            <person name="Oberlies N.H."/>
            <person name="Rokas A."/>
        </authorList>
    </citation>
    <scope>NUCLEOTIDE SEQUENCE [LARGE SCALE GENOMIC DNA]</scope>
    <source>
        <strain evidence="3">G536</strain>
    </source>
</reference>
<comment type="caution">
    <text evidence="2">The sequence shown here is derived from an EMBL/GenBank/DDBJ whole genome shotgun (WGS) entry which is preliminary data.</text>
</comment>
<sequence length="257" mass="28683">MVDDAGFGRRVPFDFDSSAVQVHNEAASSRDDHQNFLARILTELTGYSTLLPSSSSYSNQEDITKFSRHFDSQQQSKCRATSLSGRSRSSPRRRSRTAPFPNGFVSGPETPLGTTRTRTSRVAFVPPLTPPPHLPDSLTFGTCPQTTPQEPLTAITQTDIKPDTTPRDVTGARPVSASRCHISCSAYIDRETLHLPYTLAKEPIDFQTAPPTIVLRRSLTKKRRGVDGWYMRWIVTTRLKRHGNYQFSTWAGGVNDK</sequence>
<accession>A0A553HT48</accession>
<feature type="region of interest" description="Disordered" evidence="1">
    <location>
        <begin position="68"/>
        <end position="115"/>
    </location>
</feature>
<evidence type="ECO:0000256" key="1">
    <source>
        <dbReference type="SAM" id="MobiDB-lite"/>
    </source>
</evidence>
<keyword evidence="3" id="KW-1185">Reference proteome</keyword>
<organism evidence="2 3">
    <name type="scientific">Xylaria flabelliformis</name>
    <dbReference type="NCBI Taxonomy" id="2512241"/>
    <lineage>
        <taxon>Eukaryota</taxon>
        <taxon>Fungi</taxon>
        <taxon>Dikarya</taxon>
        <taxon>Ascomycota</taxon>
        <taxon>Pezizomycotina</taxon>
        <taxon>Sordariomycetes</taxon>
        <taxon>Xylariomycetidae</taxon>
        <taxon>Xylariales</taxon>
        <taxon>Xylariaceae</taxon>
        <taxon>Xylaria</taxon>
    </lineage>
</organism>
<protein>
    <submittedName>
        <fullName evidence="2">Uncharacterized protein</fullName>
    </submittedName>
</protein>
<evidence type="ECO:0000313" key="2">
    <source>
        <dbReference type="EMBL" id="TRX91132.1"/>
    </source>
</evidence>
<feature type="compositionally biased region" description="Polar residues" evidence="1">
    <location>
        <begin position="72"/>
        <end position="81"/>
    </location>
</feature>
<evidence type="ECO:0000313" key="3">
    <source>
        <dbReference type="Proteomes" id="UP000319160"/>
    </source>
</evidence>